<feature type="compositionally biased region" description="Basic and acidic residues" evidence="1">
    <location>
        <begin position="153"/>
        <end position="168"/>
    </location>
</feature>
<sequence length="388" mass="44333">MEGTPSCDNKIVKSLSQSSEPQKPKGTPRIMNPKRQRKMCEMGYLPGVDEVNSNSIVPKEDDLFDWKQKSLRKEKEFLIKLKLARLRLQEEGNPVGAKQMNELLGTSKSREYKNEYTSLIEEFLQPSKAKRNFVRFSQAHQGVLKYITQKNKIEKQKKEQEDQKEKKGIYKTLTKKPSRKVEDEDKVPDRYDSDSDSSQGAPDSSEKDTGTDRQKNMTYFDLGDELMKYFNLDGIDEEEGGGIFSSGSTKLNTHLSADSIQKVNEFIKKLNFEKLHIDYSLQASEAEKEMGITNIAASRRSSIKNQRRFSGFGRVDEIIKQARLIGKKEEERPESPEGAISFSFGKRSISKKKVTPINRINLQVNGGMNPDPRKEKLQSFRQSLPSLT</sequence>
<feature type="region of interest" description="Disordered" evidence="1">
    <location>
        <begin position="153"/>
        <end position="215"/>
    </location>
</feature>
<feature type="compositionally biased region" description="Basic and acidic residues" evidence="1">
    <location>
        <begin position="179"/>
        <end position="193"/>
    </location>
</feature>
<proteinExistence type="predicted"/>
<evidence type="ECO:0000313" key="2">
    <source>
        <dbReference type="EMBL" id="CAI2384104.1"/>
    </source>
</evidence>
<feature type="compositionally biased region" description="Basic and acidic residues" evidence="1">
    <location>
        <begin position="204"/>
        <end position="215"/>
    </location>
</feature>
<organism evidence="2 3">
    <name type="scientific">Euplotes crassus</name>
    <dbReference type="NCBI Taxonomy" id="5936"/>
    <lineage>
        <taxon>Eukaryota</taxon>
        <taxon>Sar</taxon>
        <taxon>Alveolata</taxon>
        <taxon>Ciliophora</taxon>
        <taxon>Intramacronucleata</taxon>
        <taxon>Spirotrichea</taxon>
        <taxon>Hypotrichia</taxon>
        <taxon>Euplotida</taxon>
        <taxon>Euplotidae</taxon>
        <taxon>Moneuplotes</taxon>
    </lineage>
</organism>
<name>A0AAD1Y3Y5_EUPCR</name>
<protein>
    <submittedName>
        <fullName evidence="2">Uncharacterized protein</fullName>
    </submittedName>
</protein>
<feature type="region of interest" description="Disordered" evidence="1">
    <location>
        <begin position="362"/>
        <end position="388"/>
    </location>
</feature>
<evidence type="ECO:0000256" key="1">
    <source>
        <dbReference type="SAM" id="MobiDB-lite"/>
    </source>
</evidence>
<dbReference type="AlphaFoldDB" id="A0AAD1Y3Y5"/>
<dbReference type="EMBL" id="CAMPGE010026416">
    <property type="protein sequence ID" value="CAI2384104.1"/>
    <property type="molecule type" value="Genomic_DNA"/>
</dbReference>
<dbReference type="Proteomes" id="UP001295684">
    <property type="component" value="Unassembled WGS sequence"/>
</dbReference>
<accession>A0AAD1Y3Y5</accession>
<evidence type="ECO:0000313" key="3">
    <source>
        <dbReference type="Proteomes" id="UP001295684"/>
    </source>
</evidence>
<feature type="compositionally biased region" description="Polar residues" evidence="1">
    <location>
        <begin position="379"/>
        <end position="388"/>
    </location>
</feature>
<comment type="caution">
    <text evidence="2">The sequence shown here is derived from an EMBL/GenBank/DDBJ whole genome shotgun (WGS) entry which is preliminary data.</text>
</comment>
<keyword evidence="3" id="KW-1185">Reference proteome</keyword>
<gene>
    <name evidence="2" type="ORF">ECRASSUSDP1_LOCUS25625</name>
</gene>
<feature type="region of interest" description="Disordered" evidence="1">
    <location>
        <begin position="1"/>
        <end position="36"/>
    </location>
</feature>
<reference evidence="2" key="1">
    <citation type="submission" date="2023-07" db="EMBL/GenBank/DDBJ databases">
        <authorList>
            <consortium name="AG Swart"/>
            <person name="Singh M."/>
            <person name="Singh A."/>
            <person name="Seah K."/>
            <person name="Emmerich C."/>
        </authorList>
    </citation>
    <scope>NUCLEOTIDE SEQUENCE</scope>
    <source>
        <strain evidence="2">DP1</strain>
    </source>
</reference>